<accession>A0ABU0YRY3</accession>
<dbReference type="SUPFAM" id="SSF52151">
    <property type="entry name" value="FabD/lysophospholipase-like"/>
    <property type="match status" value="1"/>
</dbReference>
<dbReference type="InterPro" id="IPR050301">
    <property type="entry name" value="NTE"/>
</dbReference>
<dbReference type="InterPro" id="IPR002641">
    <property type="entry name" value="PNPLA_dom"/>
</dbReference>
<dbReference type="EMBL" id="JAUYVI010000006">
    <property type="protein sequence ID" value="MDQ7249746.1"/>
    <property type="molecule type" value="Genomic_DNA"/>
</dbReference>
<dbReference type="Proteomes" id="UP001230156">
    <property type="component" value="Unassembled WGS sequence"/>
</dbReference>
<feature type="domain" description="PNPLA" evidence="5">
    <location>
        <begin position="25"/>
        <end position="240"/>
    </location>
</feature>
<dbReference type="PANTHER" id="PTHR14226:SF78">
    <property type="entry name" value="SLR0060 PROTEIN"/>
    <property type="match status" value="1"/>
</dbReference>
<proteinExistence type="predicted"/>
<keyword evidence="2 4" id="KW-0442">Lipid degradation</keyword>
<keyword evidence="7" id="KW-1185">Reference proteome</keyword>
<gene>
    <name evidence="6" type="ORF">Q8A70_18800</name>
</gene>
<evidence type="ECO:0000256" key="1">
    <source>
        <dbReference type="ARBA" id="ARBA00022801"/>
    </source>
</evidence>
<evidence type="ECO:0000259" key="5">
    <source>
        <dbReference type="PROSITE" id="PS51635"/>
    </source>
</evidence>
<sequence>MVDAPVEVISTDTPDRKPEEGIGLCLSGGGYRAMVFHIGALWRLYDAGLLGNIKRISSVSGGSITAATLALKWRKLSFTPARIQDDFVPEVVVPLRALAGETIDAEAIVLGSLLPGRISDRIAAAYDEHLFKKATLQDLPDAPRFVINATNVQSGAIWRFMKPYMRDYRVGEVRAPQIPLSLAVAASSAFPPALSPVEMRLDPKSFTADSGTDLQRVPFTSKVILTDGGVYDNLGLETVWKRFTTVLVSDGGGKLRAEEEPKSDWARHSYRVLDLIDNQVRSLRKRQLIDSFKAAAADANHRKGAYWGIRTNIADYGLPSAFDCPHERTMELAETPTRLKRLNDTLQERLINWGYAVCDAALRKHVKVELAKPAHFPYPAAGI</sequence>
<feature type="active site" description="Proton acceptor" evidence="4">
    <location>
        <position position="227"/>
    </location>
</feature>
<evidence type="ECO:0000256" key="2">
    <source>
        <dbReference type="ARBA" id="ARBA00022963"/>
    </source>
</evidence>
<comment type="caution">
    <text evidence="4">Lacks conserved residue(s) required for the propagation of feature annotation.</text>
</comment>
<keyword evidence="3 4" id="KW-0443">Lipid metabolism</keyword>
<feature type="short sequence motif" description="DGA/G" evidence="4">
    <location>
        <begin position="227"/>
        <end position="229"/>
    </location>
</feature>
<dbReference type="Pfam" id="PF01734">
    <property type="entry name" value="Patatin"/>
    <property type="match status" value="1"/>
</dbReference>
<dbReference type="PROSITE" id="PS51635">
    <property type="entry name" value="PNPLA"/>
    <property type="match status" value="1"/>
</dbReference>
<evidence type="ECO:0000313" key="6">
    <source>
        <dbReference type="EMBL" id="MDQ7249746.1"/>
    </source>
</evidence>
<dbReference type="RefSeq" id="WP_379958090.1">
    <property type="nucleotide sequence ID" value="NZ_JAUYVI010000006.1"/>
</dbReference>
<evidence type="ECO:0000256" key="4">
    <source>
        <dbReference type="PROSITE-ProRule" id="PRU01161"/>
    </source>
</evidence>
<comment type="caution">
    <text evidence="6">The sequence shown here is derived from an EMBL/GenBank/DDBJ whole genome shotgun (WGS) entry which is preliminary data.</text>
</comment>
<keyword evidence="1 4" id="KW-0378">Hydrolase</keyword>
<evidence type="ECO:0000313" key="7">
    <source>
        <dbReference type="Proteomes" id="UP001230156"/>
    </source>
</evidence>
<protein>
    <submittedName>
        <fullName evidence="6">Patatin-like phospholipase family protein</fullName>
    </submittedName>
</protein>
<feature type="active site" description="Nucleophile" evidence="4">
    <location>
        <position position="60"/>
    </location>
</feature>
<dbReference type="InterPro" id="IPR016035">
    <property type="entry name" value="Acyl_Trfase/lysoPLipase"/>
</dbReference>
<name>A0ABU0YRY3_9PROT</name>
<organism evidence="6 7">
    <name type="scientific">Dongia sedimenti</name>
    <dbReference type="NCBI Taxonomy" id="3064282"/>
    <lineage>
        <taxon>Bacteria</taxon>
        <taxon>Pseudomonadati</taxon>
        <taxon>Pseudomonadota</taxon>
        <taxon>Alphaproteobacteria</taxon>
        <taxon>Rhodospirillales</taxon>
        <taxon>Dongiaceae</taxon>
        <taxon>Dongia</taxon>
    </lineage>
</organism>
<dbReference type="PANTHER" id="PTHR14226">
    <property type="entry name" value="NEUROPATHY TARGET ESTERASE/SWISS CHEESE D.MELANOGASTER"/>
    <property type="match status" value="1"/>
</dbReference>
<evidence type="ECO:0000256" key="3">
    <source>
        <dbReference type="ARBA" id="ARBA00023098"/>
    </source>
</evidence>
<reference evidence="7" key="1">
    <citation type="submission" date="2023-08" db="EMBL/GenBank/DDBJ databases">
        <title>Rhodospirillaceae gen. nov., a novel taxon isolated from the Yangtze River Yuezi River estuary sludge.</title>
        <authorList>
            <person name="Ruan L."/>
        </authorList>
    </citation>
    <scope>NUCLEOTIDE SEQUENCE [LARGE SCALE GENOMIC DNA]</scope>
    <source>
        <strain evidence="7">R-7</strain>
    </source>
</reference>
<dbReference type="Gene3D" id="3.40.1090.10">
    <property type="entry name" value="Cytosolic phospholipase A2 catalytic domain"/>
    <property type="match status" value="2"/>
</dbReference>